<protein>
    <submittedName>
        <fullName evidence="6">Transporter substrate-binding domain-containing protein</fullName>
    </submittedName>
</protein>
<comment type="caution">
    <text evidence="6">The sequence shown here is derived from an EMBL/GenBank/DDBJ whole genome shotgun (WGS) entry which is preliminary data.</text>
</comment>
<dbReference type="PANTHER" id="PTHR35936">
    <property type="entry name" value="MEMBRANE-BOUND LYTIC MUREIN TRANSGLYCOSYLASE F"/>
    <property type="match status" value="1"/>
</dbReference>
<accession>A0A9D9E008</accession>
<dbReference type="PROSITE" id="PS01039">
    <property type="entry name" value="SBP_BACTERIAL_3"/>
    <property type="match status" value="1"/>
</dbReference>
<evidence type="ECO:0000256" key="2">
    <source>
        <dbReference type="ARBA" id="ARBA00010333"/>
    </source>
</evidence>
<feature type="domain" description="Solute-binding protein family 3/N-terminal" evidence="5">
    <location>
        <begin position="42"/>
        <end position="263"/>
    </location>
</feature>
<evidence type="ECO:0000256" key="1">
    <source>
        <dbReference type="ARBA" id="ARBA00004196"/>
    </source>
</evidence>
<dbReference type="EMBL" id="JADIMT010000096">
    <property type="protein sequence ID" value="MBO8437012.1"/>
    <property type="molecule type" value="Genomic_DNA"/>
</dbReference>
<evidence type="ECO:0000259" key="5">
    <source>
        <dbReference type="SMART" id="SM00062"/>
    </source>
</evidence>
<dbReference type="Proteomes" id="UP000823615">
    <property type="component" value="Unassembled WGS sequence"/>
</dbReference>
<evidence type="ECO:0000256" key="4">
    <source>
        <dbReference type="RuleBase" id="RU003744"/>
    </source>
</evidence>
<dbReference type="Gene3D" id="3.40.190.10">
    <property type="entry name" value="Periplasmic binding protein-like II"/>
    <property type="match status" value="2"/>
</dbReference>
<dbReference type="SMART" id="SM00062">
    <property type="entry name" value="PBPb"/>
    <property type="match status" value="1"/>
</dbReference>
<comment type="subcellular location">
    <subcellularLocation>
        <location evidence="1">Cell envelope</location>
    </subcellularLocation>
</comment>
<reference evidence="6" key="1">
    <citation type="submission" date="2020-10" db="EMBL/GenBank/DDBJ databases">
        <authorList>
            <person name="Gilroy R."/>
        </authorList>
    </citation>
    <scope>NUCLEOTIDE SEQUENCE</scope>
    <source>
        <strain evidence="6">7293</strain>
    </source>
</reference>
<dbReference type="InterPro" id="IPR001638">
    <property type="entry name" value="Solute-binding_3/MltF_N"/>
</dbReference>
<keyword evidence="3" id="KW-0732">Signal</keyword>
<dbReference type="InterPro" id="IPR018313">
    <property type="entry name" value="SBP_3_CS"/>
</dbReference>
<dbReference type="GO" id="GO:0030313">
    <property type="term" value="C:cell envelope"/>
    <property type="evidence" value="ECO:0007669"/>
    <property type="project" value="UniProtKB-SubCell"/>
</dbReference>
<dbReference type="AlphaFoldDB" id="A0A9D9E008"/>
<comment type="similarity">
    <text evidence="2 4">Belongs to the bacterial solute-binding protein 3 family.</text>
</comment>
<proteinExistence type="inferred from homology"/>
<evidence type="ECO:0000313" key="6">
    <source>
        <dbReference type="EMBL" id="MBO8437012.1"/>
    </source>
</evidence>
<gene>
    <name evidence="6" type="ORF">IAA97_08545</name>
</gene>
<evidence type="ECO:0000313" key="7">
    <source>
        <dbReference type="Proteomes" id="UP000823615"/>
    </source>
</evidence>
<dbReference type="SUPFAM" id="SSF53850">
    <property type="entry name" value="Periplasmic binding protein-like II"/>
    <property type="match status" value="1"/>
</dbReference>
<organism evidence="6 7">
    <name type="scientific">Candidatus Ornithospirochaeta stercoripullorum</name>
    <dbReference type="NCBI Taxonomy" id="2840899"/>
    <lineage>
        <taxon>Bacteria</taxon>
        <taxon>Pseudomonadati</taxon>
        <taxon>Spirochaetota</taxon>
        <taxon>Spirochaetia</taxon>
        <taxon>Spirochaetales</taxon>
        <taxon>Spirochaetaceae</taxon>
        <taxon>Spirochaetaceae incertae sedis</taxon>
        <taxon>Candidatus Ornithospirochaeta</taxon>
    </lineage>
</organism>
<sequence length="268" mass="29028">MRKRYVSLLIILLSVLLIAGCSKGNDEESTGDLLAQIKEKGVITVATEGTWAPWTFHDESGELVGYDVEVAKGIAEYIGVEPEFVEGEWDGLFAGLNSKRYDIVANGVEVTPERSETYDFSTPYAYIRTAIIVPEGDDSIKSFEDLDGKTTANTLASTYATLAESYGANAIGVDDLAQTIELLLAGRVDATLNAEVTFYDYKAQHPEAPIKIAALTDTASEVSIPVRKDEDSASLLSAINEAVESMRESGELQRLSEKYFGSDISGTN</sequence>
<dbReference type="PROSITE" id="PS51257">
    <property type="entry name" value="PROKAR_LIPOPROTEIN"/>
    <property type="match status" value="1"/>
</dbReference>
<dbReference type="Pfam" id="PF00497">
    <property type="entry name" value="SBP_bac_3"/>
    <property type="match status" value="1"/>
</dbReference>
<dbReference type="PANTHER" id="PTHR35936:SF34">
    <property type="entry name" value="ABC TRANSPORTER EXTRACELLULAR-BINDING PROTEIN YCKB-RELATED"/>
    <property type="match status" value="1"/>
</dbReference>
<name>A0A9D9E008_9SPIO</name>
<evidence type="ECO:0000256" key="3">
    <source>
        <dbReference type="ARBA" id="ARBA00022729"/>
    </source>
</evidence>
<reference evidence="6" key="2">
    <citation type="journal article" date="2021" name="PeerJ">
        <title>Extensive microbial diversity within the chicken gut microbiome revealed by metagenomics and culture.</title>
        <authorList>
            <person name="Gilroy R."/>
            <person name="Ravi A."/>
            <person name="Getino M."/>
            <person name="Pursley I."/>
            <person name="Horton D.L."/>
            <person name="Alikhan N.F."/>
            <person name="Baker D."/>
            <person name="Gharbi K."/>
            <person name="Hall N."/>
            <person name="Watson M."/>
            <person name="Adriaenssens E.M."/>
            <person name="Foster-Nyarko E."/>
            <person name="Jarju S."/>
            <person name="Secka A."/>
            <person name="Antonio M."/>
            <person name="Oren A."/>
            <person name="Chaudhuri R.R."/>
            <person name="La Ragione R."/>
            <person name="Hildebrand F."/>
            <person name="Pallen M.J."/>
        </authorList>
    </citation>
    <scope>NUCLEOTIDE SEQUENCE</scope>
    <source>
        <strain evidence="6">7293</strain>
    </source>
</reference>